<name>A0A810KWW4_9ACTN</name>
<dbReference type="KEGG" id="aser:Asera_09370"/>
<dbReference type="RefSeq" id="WP_030449195.1">
    <property type="nucleotide sequence ID" value="NZ_AP023354.1"/>
</dbReference>
<evidence type="ECO:0000256" key="1">
    <source>
        <dbReference type="SAM" id="MobiDB-lite"/>
    </source>
</evidence>
<evidence type="ECO:0000313" key="3">
    <source>
        <dbReference type="Proteomes" id="UP000680750"/>
    </source>
</evidence>
<feature type="region of interest" description="Disordered" evidence="1">
    <location>
        <begin position="1"/>
        <end position="78"/>
    </location>
</feature>
<proteinExistence type="predicted"/>
<dbReference type="Proteomes" id="UP000680750">
    <property type="component" value="Chromosome"/>
</dbReference>
<protein>
    <submittedName>
        <fullName evidence="2">Uncharacterized protein</fullName>
    </submittedName>
</protein>
<organism evidence="2 3">
    <name type="scientific">Actinocatenispora sera</name>
    <dbReference type="NCBI Taxonomy" id="390989"/>
    <lineage>
        <taxon>Bacteria</taxon>
        <taxon>Bacillati</taxon>
        <taxon>Actinomycetota</taxon>
        <taxon>Actinomycetes</taxon>
        <taxon>Micromonosporales</taxon>
        <taxon>Micromonosporaceae</taxon>
        <taxon>Actinocatenispora</taxon>
    </lineage>
</organism>
<feature type="compositionally biased region" description="Basic and acidic residues" evidence="1">
    <location>
        <begin position="9"/>
        <end position="19"/>
    </location>
</feature>
<reference evidence="2" key="1">
    <citation type="submission" date="2020-08" db="EMBL/GenBank/DDBJ databases">
        <title>Whole genome shotgun sequence of Actinocatenispora sera NBRC 101916.</title>
        <authorList>
            <person name="Komaki H."/>
            <person name="Tamura T."/>
        </authorList>
    </citation>
    <scope>NUCLEOTIDE SEQUENCE</scope>
    <source>
        <strain evidence="2">NBRC 101916</strain>
    </source>
</reference>
<dbReference type="EMBL" id="AP023354">
    <property type="protein sequence ID" value="BCJ26829.1"/>
    <property type="molecule type" value="Genomic_DNA"/>
</dbReference>
<sequence>MTEPELAPDQERDPSEYRPGETPLAARIEAPDADSPDDERPAEPADEDEPTPDIGLETPVDDSLEQARAVPDDPDDYR</sequence>
<evidence type="ECO:0000313" key="2">
    <source>
        <dbReference type="EMBL" id="BCJ26829.1"/>
    </source>
</evidence>
<dbReference type="AlphaFoldDB" id="A0A810KWW4"/>
<accession>A0A810KWW4</accession>
<keyword evidence="3" id="KW-1185">Reference proteome</keyword>
<gene>
    <name evidence="2" type="ORF">Asera_09370</name>
</gene>